<dbReference type="EMBL" id="JOKN01000041">
    <property type="protein sequence ID" value="KEQ55981.1"/>
    <property type="molecule type" value="Genomic_DNA"/>
</dbReference>
<reference evidence="1 2" key="1">
    <citation type="submission" date="2014-06" db="EMBL/GenBank/DDBJ databases">
        <authorList>
            <person name="Ngugi D.K."/>
            <person name="Blom J."/>
            <person name="Alam I."/>
            <person name="Rashid M."/>
            <person name="Ba Alawi W."/>
            <person name="Zhang G."/>
            <person name="Hikmawan T."/>
            <person name="Guan Y."/>
            <person name="Antunes A."/>
            <person name="Siam R."/>
            <person name="ElDorry H."/>
            <person name="Bajic V."/>
            <person name="Stingl U."/>
        </authorList>
    </citation>
    <scope>NUCLEOTIDE SEQUENCE [LARGE SCALE GENOMIC DNA]</scope>
    <source>
        <strain evidence="1">SCGC AAA799-N04</strain>
    </source>
</reference>
<evidence type="ECO:0000313" key="1">
    <source>
        <dbReference type="EMBL" id="KEQ55981.1"/>
    </source>
</evidence>
<dbReference type="Proteomes" id="UP000028059">
    <property type="component" value="Unassembled WGS sequence"/>
</dbReference>
<dbReference type="AlphaFoldDB" id="A0A081RLA8"/>
<sequence length="36" mass="3966">MATGKGCNICEDEHDGNFYRFCKCSCHAKIARSIVG</sequence>
<evidence type="ECO:0000313" key="2">
    <source>
        <dbReference type="Proteomes" id="UP000028059"/>
    </source>
</evidence>
<keyword evidence="2" id="KW-1185">Reference proteome</keyword>
<protein>
    <submittedName>
        <fullName evidence="1">Uncharacterized protein</fullName>
    </submittedName>
</protein>
<organism evidence="1 2">
    <name type="scientific">Marine Group I thaumarchaeote SCGC AAA799-N04</name>
    <dbReference type="NCBI Taxonomy" id="1502293"/>
    <lineage>
        <taxon>Archaea</taxon>
        <taxon>Nitrososphaerota</taxon>
        <taxon>Marine Group I</taxon>
    </lineage>
</organism>
<accession>A0A081RLA8</accession>
<proteinExistence type="predicted"/>
<comment type="caution">
    <text evidence="1">The sequence shown here is derived from an EMBL/GenBank/DDBJ whole genome shotgun (WGS) entry which is preliminary data.</text>
</comment>
<gene>
    <name evidence="1" type="ORF">AAA799N04_01595</name>
</gene>
<name>A0A081RLA8_9ARCH</name>